<evidence type="ECO:0000313" key="2">
    <source>
        <dbReference type="EMBL" id="AWN23798.1"/>
    </source>
</evidence>
<feature type="signal peptide" evidence="1">
    <location>
        <begin position="1"/>
        <end position="20"/>
    </location>
</feature>
<keyword evidence="3" id="KW-1185">Reference proteome</keyword>
<evidence type="ECO:0008006" key="4">
    <source>
        <dbReference type="Google" id="ProtNLM"/>
    </source>
</evidence>
<feature type="chain" id="PRO_5016325306" description="DUF4352 domain-containing protein" evidence="1">
    <location>
        <begin position="21"/>
        <end position="242"/>
    </location>
</feature>
<reference evidence="2 3" key="1">
    <citation type="submission" date="2018-05" db="EMBL/GenBank/DDBJ databases">
        <title>Complete Genome Sequence of Deinococcus sp. strain 17bor-2.</title>
        <authorList>
            <person name="Srinivasan S."/>
        </authorList>
    </citation>
    <scope>NUCLEOTIDE SEQUENCE [LARGE SCALE GENOMIC DNA]</scope>
    <source>
        <strain evidence="2 3">17bor-2</strain>
    </source>
</reference>
<dbReference type="EMBL" id="CP029494">
    <property type="protein sequence ID" value="AWN23798.1"/>
    <property type="molecule type" value="Genomic_DNA"/>
</dbReference>
<gene>
    <name evidence="2" type="ORF">DKM44_11645</name>
</gene>
<organism evidence="2 3">
    <name type="scientific">Deinococcus irradiatisoli</name>
    <dbReference type="NCBI Taxonomy" id="2202254"/>
    <lineage>
        <taxon>Bacteria</taxon>
        <taxon>Thermotogati</taxon>
        <taxon>Deinococcota</taxon>
        <taxon>Deinococci</taxon>
        <taxon>Deinococcales</taxon>
        <taxon>Deinococcaceae</taxon>
        <taxon>Deinococcus</taxon>
    </lineage>
</organism>
<dbReference type="OrthoDB" id="65354at2"/>
<dbReference type="Proteomes" id="UP000245368">
    <property type="component" value="Chromosome"/>
</dbReference>
<evidence type="ECO:0000313" key="3">
    <source>
        <dbReference type="Proteomes" id="UP000245368"/>
    </source>
</evidence>
<evidence type="ECO:0000256" key="1">
    <source>
        <dbReference type="SAM" id="SignalP"/>
    </source>
</evidence>
<proteinExistence type="predicted"/>
<dbReference type="KEGG" id="dez:DKM44_11645"/>
<keyword evidence="1" id="KW-0732">Signal</keyword>
<sequence length="242" mass="25286">MTKTSLWLAALSLTSSLASAQTLILDGKVSTEKTIVVGGKTYVPLSVLPGLGIQVSTGSGVTSLISGKAAPASSAPPAANNGAGGANQKASVSGCLNEWLFNGVWRLRVTKVQPMLNSGRGDRPAWGVTVEVKNGTGQTLTMSQNGIDYNNAINLSFPDGSSMGSASRSAWQDKVYTKLPQGVGTVHQFVIDPDDSLTMAQLQANPPSKFLFEVQKKVDSGAKGVGFTVPDPSFRIDLTCKR</sequence>
<dbReference type="AlphaFoldDB" id="A0A2Z3JQX2"/>
<protein>
    <recommendedName>
        <fullName evidence="4">DUF4352 domain-containing protein</fullName>
    </recommendedName>
</protein>
<dbReference type="RefSeq" id="WP_109827526.1">
    <property type="nucleotide sequence ID" value="NZ_CP029494.1"/>
</dbReference>
<name>A0A2Z3JQX2_9DEIO</name>
<accession>A0A2Z3JQX2</accession>